<gene>
    <name evidence="2" type="ORF">GGR21_002619</name>
</gene>
<keyword evidence="1" id="KW-0732">Signal</keyword>
<name>A0A840CXT2_9BACT</name>
<accession>A0A840CXT2</accession>
<dbReference type="EMBL" id="JACIEP010000008">
    <property type="protein sequence ID" value="MBB4036713.1"/>
    <property type="molecule type" value="Genomic_DNA"/>
</dbReference>
<protein>
    <recommendedName>
        <fullName evidence="4">Lipoprotein</fullName>
    </recommendedName>
</protein>
<dbReference type="RefSeq" id="WP_183307601.1">
    <property type="nucleotide sequence ID" value="NZ_JACIEP010000008.1"/>
</dbReference>
<evidence type="ECO:0000313" key="3">
    <source>
        <dbReference type="Proteomes" id="UP000555103"/>
    </source>
</evidence>
<dbReference type="AlphaFoldDB" id="A0A840CXT2"/>
<evidence type="ECO:0000313" key="2">
    <source>
        <dbReference type="EMBL" id="MBB4036713.1"/>
    </source>
</evidence>
<feature type="chain" id="PRO_5032440970" description="Lipoprotein" evidence="1">
    <location>
        <begin position="25"/>
        <end position="240"/>
    </location>
</feature>
<evidence type="ECO:0000256" key="1">
    <source>
        <dbReference type="SAM" id="SignalP"/>
    </source>
</evidence>
<dbReference type="Proteomes" id="UP000555103">
    <property type="component" value="Unassembled WGS sequence"/>
</dbReference>
<organism evidence="2 3">
    <name type="scientific">Dysgonomonas hofstadii</name>
    <dbReference type="NCBI Taxonomy" id="637886"/>
    <lineage>
        <taxon>Bacteria</taxon>
        <taxon>Pseudomonadati</taxon>
        <taxon>Bacteroidota</taxon>
        <taxon>Bacteroidia</taxon>
        <taxon>Bacteroidales</taxon>
        <taxon>Dysgonomonadaceae</taxon>
        <taxon>Dysgonomonas</taxon>
    </lineage>
</organism>
<comment type="caution">
    <text evidence="2">The sequence shown here is derived from an EMBL/GenBank/DDBJ whole genome shotgun (WGS) entry which is preliminary data.</text>
</comment>
<keyword evidence="3" id="KW-1185">Reference proteome</keyword>
<evidence type="ECO:0008006" key="4">
    <source>
        <dbReference type="Google" id="ProtNLM"/>
    </source>
</evidence>
<sequence length="240" mass="27386">MNKPFVVFISVLSVVLFNSCVAYKEAPSSQEHIKYAATTPPEDNITQSLFNDEDAKITEENIQKILDGKYSLAEHLRVAVVNIDNQRSNRYYWNDEDYLSSRQRYLTTLTSNLENQQRVQRVSLIPDIMMSSSSSFTSIREAAVRMQADVVLIYSIRGGTYSKYKMFSANEYKAFATTQVLIMDVRTGLVPFSTVVTEDYQSSKQKDDFNSNEAEKRTQEEAVAKTLARVCNEINVFLSK</sequence>
<proteinExistence type="predicted"/>
<feature type="signal peptide" evidence="1">
    <location>
        <begin position="1"/>
        <end position="24"/>
    </location>
</feature>
<reference evidence="2 3" key="1">
    <citation type="submission" date="2020-08" db="EMBL/GenBank/DDBJ databases">
        <title>Genomic Encyclopedia of Type Strains, Phase IV (KMG-IV): sequencing the most valuable type-strain genomes for metagenomic binning, comparative biology and taxonomic classification.</title>
        <authorList>
            <person name="Goeker M."/>
        </authorList>
    </citation>
    <scope>NUCLEOTIDE SEQUENCE [LARGE SCALE GENOMIC DNA]</scope>
    <source>
        <strain evidence="2 3">DSM 104969</strain>
    </source>
</reference>